<evidence type="ECO:0008006" key="4">
    <source>
        <dbReference type="Google" id="ProtNLM"/>
    </source>
</evidence>
<evidence type="ECO:0000256" key="1">
    <source>
        <dbReference type="SAM" id="Phobius"/>
    </source>
</evidence>
<comment type="caution">
    <text evidence="2">The sequence shown here is derived from an EMBL/GenBank/DDBJ whole genome shotgun (WGS) entry which is preliminary data.</text>
</comment>
<dbReference type="Proteomes" id="UP001236569">
    <property type="component" value="Unassembled WGS sequence"/>
</dbReference>
<evidence type="ECO:0000313" key="2">
    <source>
        <dbReference type="EMBL" id="MDI9863116.1"/>
    </source>
</evidence>
<organism evidence="2 3">
    <name type="scientific">Flectobacillus longus</name>
    <dbReference type="NCBI Taxonomy" id="2984207"/>
    <lineage>
        <taxon>Bacteria</taxon>
        <taxon>Pseudomonadati</taxon>
        <taxon>Bacteroidota</taxon>
        <taxon>Cytophagia</taxon>
        <taxon>Cytophagales</taxon>
        <taxon>Flectobacillaceae</taxon>
        <taxon>Flectobacillus</taxon>
    </lineage>
</organism>
<reference evidence="2 3" key="1">
    <citation type="submission" date="2023-05" db="EMBL/GenBank/DDBJ databases">
        <title>Novel species of genus Flectobacillus isolated from stream in China.</title>
        <authorList>
            <person name="Lu H."/>
        </authorList>
    </citation>
    <scope>NUCLEOTIDE SEQUENCE [LARGE SCALE GENOMIC DNA]</scope>
    <source>
        <strain evidence="2 3">DC10W</strain>
    </source>
</reference>
<keyword evidence="1" id="KW-0812">Transmembrane</keyword>
<proteinExistence type="predicted"/>
<gene>
    <name evidence="2" type="ORF">QM480_02170</name>
</gene>
<dbReference type="EMBL" id="JASHID010000001">
    <property type="protein sequence ID" value="MDI9863116.1"/>
    <property type="molecule type" value="Genomic_DNA"/>
</dbReference>
<evidence type="ECO:0000313" key="3">
    <source>
        <dbReference type="Proteomes" id="UP001236569"/>
    </source>
</evidence>
<feature type="transmembrane region" description="Helical" evidence="1">
    <location>
        <begin position="129"/>
        <end position="149"/>
    </location>
</feature>
<keyword evidence="1" id="KW-1133">Transmembrane helix</keyword>
<keyword evidence="1" id="KW-0472">Membrane</keyword>
<dbReference type="InterPro" id="IPR011990">
    <property type="entry name" value="TPR-like_helical_dom_sf"/>
</dbReference>
<keyword evidence="3" id="KW-1185">Reference proteome</keyword>
<accession>A0ABT6YHP6</accession>
<dbReference type="RefSeq" id="WP_283368444.1">
    <property type="nucleotide sequence ID" value="NZ_JASHID010000001.1"/>
</dbReference>
<protein>
    <recommendedName>
        <fullName evidence="4">SH3b domain-containing protein</fullName>
    </recommendedName>
</protein>
<name>A0ABT6YHP6_9BACT</name>
<sequence>MQAIHLKKVIFFLFFFVTIPQLSRCLDNTASLKKADSLYKIQNYGAAERIFERELTKLEHPSHIIFLKLAKINEQKRDYLRTLYYLNKSFEISPNDKILSKLYTIAQEHELKGYELNDFNFLILVYKTYSGFLVALMLVIGLYVFVVLIGKKYRHEYIPTSQKVILGIYLIGVWTLLNLPDKYHQGIINANHVILRKSPSAGAPVEYVINKGHRLNIIGGSDIWKRVFWEDQLLYVKQTDLWQVE</sequence>
<dbReference type="SUPFAM" id="SSF48452">
    <property type="entry name" value="TPR-like"/>
    <property type="match status" value="1"/>
</dbReference>